<name>A0A841ACX5_9MICO</name>
<comment type="caution">
    <text evidence="2">The sequence shown here is derived from an EMBL/GenBank/DDBJ whole genome shotgun (WGS) entry which is preliminary data.</text>
</comment>
<dbReference type="Proteomes" id="UP000588158">
    <property type="component" value="Unassembled WGS sequence"/>
</dbReference>
<evidence type="ECO:0000256" key="1">
    <source>
        <dbReference type="SAM" id="MobiDB-lite"/>
    </source>
</evidence>
<dbReference type="EMBL" id="JACHLZ010000001">
    <property type="protein sequence ID" value="MBB5831783.1"/>
    <property type="molecule type" value="Genomic_DNA"/>
</dbReference>
<evidence type="ECO:0000313" key="3">
    <source>
        <dbReference type="Proteomes" id="UP000588158"/>
    </source>
</evidence>
<feature type="region of interest" description="Disordered" evidence="1">
    <location>
        <begin position="71"/>
        <end position="120"/>
    </location>
</feature>
<feature type="compositionally biased region" description="Polar residues" evidence="1">
    <location>
        <begin position="87"/>
        <end position="97"/>
    </location>
</feature>
<evidence type="ECO:0008006" key="4">
    <source>
        <dbReference type="Google" id="ProtNLM"/>
    </source>
</evidence>
<proteinExistence type="predicted"/>
<protein>
    <recommendedName>
        <fullName evidence="4">WXG100 family type VII secretion target</fullName>
    </recommendedName>
</protein>
<dbReference type="AlphaFoldDB" id="A0A841ACX5"/>
<feature type="region of interest" description="Disordered" evidence="1">
    <location>
        <begin position="190"/>
        <end position="226"/>
    </location>
</feature>
<organism evidence="2 3">
    <name type="scientific">Brachybacterium aquaticum</name>
    <dbReference type="NCBI Taxonomy" id="1432564"/>
    <lineage>
        <taxon>Bacteria</taxon>
        <taxon>Bacillati</taxon>
        <taxon>Actinomycetota</taxon>
        <taxon>Actinomycetes</taxon>
        <taxon>Micrococcales</taxon>
        <taxon>Dermabacteraceae</taxon>
        <taxon>Brachybacterium</taxon>
    </lineage>
</organism>
<reference evidence="2 3" key="1">
    <citation type="submission" date="2020-08" db="EMBL/GenBank/DDBJ databases">
        <title>Sequencing the genomes of 1000 actinobacteria strains.</title>
        <authorList>
            <person name="Klenk H.-P."/>
        </authorList>
    </citation>
    <scope>NUCLEOTIDE SEQUENCE [LARGE SCALE GENOMIC DNA]</scope>
    <source>
        <strain evidence="2 3">DSM 28796</strain>
    </source>
</reference>
<sequence length="226" mass="24008">MIDAMITLGADTEQLRAQGQAYTASSSTLAGLLEMLQKGAQEVEWTGPDTDAFGRMVEQTVRNGLDVAKHLQDDGLPLGNEADQQDDASSTGSSSGLNGVRPRNQIAEPDKPVTVVGKGIRDGLSDVPGLIDDAADHARSPIDDLVEDGLDRLLPGDPRDLGQRALRCSGRFPTASRWLMQLVRATSGAWRKISSGRSTGPSRIRQPGSPSRSAKPSEPSSPARAR</sequence>
<gene>
    <name evidence="2" type="ORF">HNR70_001596</name>
</gene>
<dbReference type="RefSeq" id="WP_184325193.1">
    <property type="nucleotide sequence ID" value="NZ_JACHLZ010000001.1"/>
</dbReference>
<evidence type="ECO:0000313" key="2">
    <source>
        <dbReference type="EMBL" id="MBB5831783.1"/>
    </source>
</evidence>
<feature type="compositionally biased region" description="Polar residues" evidence="1">
    <location>
        <begin position="208"/>
        <end position="220"/>
    </location>
</feature>
<keyword evidence="3" id="KW-1185">Reference proteome</keyword>
<accession>A0A841ACX5</accession>